<dbReference type="AlphaFoldDB" id="A0AAP2DG50"/>
<accession>A0AAP2DG50</accession>
<evidence type="ECO:0000313" key="3">
    <source>
        <dbReference type="Proteomes" id="UP001319200"/>
    </source>
</evidence>
<evidence type="ECO:0000256" key="1">
    <source>
        <dbReference type="SAM" id="Coils"/>
    </source>
</evidence>
<feature type="coiled-coil region" evidence="1">
    <location>
        <begin position="373"/>
        <end position="400"/>
    </location>
</feature>
<proteinExistence type="predicted"/>
<name>A0AAP2DG50_9BACT</name>
<keyword evidence="3" id="KW-1185">Reference proteome</keyword>
<dbReference type="EMBL" id="JAHESF010000002">
    <property type="protein sequence ID" value="MBT1695595.1"/>
    <property type="molecule type" value="Genomic_DNA"/>
</dbReference>
<reference evidence="2 3" key="1">
    <citation type="submission" date="2021-05" db="EMBL/GenBank/DDBJ databases">
        <title>A Polyphasic approach of four new species of the genus Ohtaekwangia: Ohtaekwangia histidinii sp. nov., Ohtaekwangia cretensis sp. nov., Ohtaekwangia indiensis sp. nov., Ohtaekwangia reichenbachii sp. nov. from diverse environment.</title>
        <authorList>
            <person name="Octaviana S."/>
        </authorList>
    </citation>
    <scope>NUCLEOTIDE SEQUENCE [LARGE SCALE GENOMIC DNA]</scope>
    <source>
        <strain evidence="2 3">PWU4</strain>
    </source>
</reference>
<evidence type="ECO:0008006" key="4">
    <source>
        <dbReference type="Google" id="ProtNLM"/>
    </source>
</evidence>
<evidence type="ECO:0000313" key="2">
    <source>
        <dbReference type="EMBL" id="MBT1695595.1"/>
    </source>
</evidence>
<sequence>MIRHIISLLTLPVWASLLCLLPSTLKAQQYLNVGPLSSSTQNEGRLSISGSLGELSILSRAASSFVESPTAGERWSIFNSSNSLKFWSGGDKMILTYDGKLGIGISPTFKLDVDGNTRVRNSATASGSYTSLRVQGPDYTHGLEIDYFGNNNYPADPAMSYGGGLGSAAIINVNAKPLTFGTSNTGRMIIDAAGNVGIGLTNPANKIAVVDTQTGTQQTTKPVAKFVNSGNEYSKLVLGSDNTNYDAVISMDNSPTLANTRLRFYIGNGVFSTAGHHNDQIVLTGNGNVGIGTASPDAKLAVKGDIHTQEVKVDMDVPGPDYVFEKDYNLLPLSEVEAYINANKHLPEVPSAKEMEANGLNLKEMNLILLKKIEELTLHVIEIKKENEMLKKESEVIKNEIRKLNN</sequence>
<organism evidence="2 3">
    <name type="scientific">Chryseosolibacter histidini</name>
    <dbReference type="NCBI Taxonomy" id="2782349"/>
    <lineage>
        <taxon>Bacteria</taxon>
        <taxon>Pseudomonadati</taxon>
        <taxon>Bacteroidota</taxon>
        <taxon>Cytophagia</taxon>
        <taxon>Cytophagales</taxon>
        <taxon>Chryseotaleaceae</taxon>
        <taxon>Chryseosolibacter</taxon>
    </lineage>
</organism>
<comment type="caution">
    <text evidence="2">The sequence shown here is derived from an EMBL/GenBank/DDBJ whole genome shotgun (WGS) entry which is preliminary data.</text>
</comment>
<dbReference type="Proteomes" id="UP001319200">
    <property type="component" value="Unassembled WGS sequence"/>
</dbReference>
<keyword evidence="1" id="KW-0175">Coiled coil</keyword>
<dbReference type="RefSeq" id="WP_254160080.1">
    <property type="nucleotide sequence ID" value="NZ_JAHESF010000002.1"/>
</dbReference>
<gene>
    <name evidence="2" type="ORF">KK083_01825</name>
</gene>
<protein>
    <recommendedName>
        <fullName evidence="4">BZIP transcription factor</fullName>
    </recommendedName>
</protein>